<dbReference type="EMBL" id="JAMKFB020000010">
    <property type="protein sequence ID" value="KAL0183045.1"/>
    <property type="molecule type" value="Genomic_DNA"/>
</dbReference>
<dbReference type="Proteomes" id="UP001529510">
    <property type="component" value="Unassembled WGS sequence"/>
</dbReference>
<keyword evidence="3" id="KW-1185">Reference proteome</keyword>
<evidence type="ECO:0000259" key="1">
    <source>
        <dbReference type="Pfam" id="PF18078"/>
    </source>
</evidence>
<evidence type="ECO:0000313" key="2">
    <source>
        <dbReference type="EMBL" id="KAL0183045.1"/>
    </source>
</evidence>
<comment type="caution">
    <text evidence="2">The sequence shown here is derived from an EMBL/GenBank/DDBJ whole genome shotgun (WGS) entry which is preliminary data.</text>
</comment>
<sequence>VEEILDEILMDLDVENVVSYTFTSLEWPDVLLSKQKAFLNPSAKDYSDGNA</sequence>
<feature type="domain" description="SNTX thioredoxin-like" evidence="1">
    <location>
        <begin position="3"/>
        <end position="44"/>
    </location>
</feature>
<dbReference type="Pfam" id="PF18078">
    <property type="entry name" value="Thioredoxin_11"/>
    <property type="match status" value="1"/>
</dbReference>
<evidence type="ECO:0000313" key="3">
    <source>
        <dbReference type="Proteomes" id="UP001529510"/>
    </source>
</evidence>
<dbReference type="InterPro" id="IPR040581">
    <property type="entry name" value="Thioredoxin_11"/>
</dbReference>
<name>A0ABD0Q9W2_CIRMR</name>
<reference evidence="2 3" key="1">
    <citation type="submission" date="2024-05" db="EMBL/GenBank/DDBJ databases">
        <title>Genome sequencing and assembly of Indian major carp, Cirrhinus mrigala (Hamilton, 1822).</title>
        <authorList>
            <person name="Mohindra V."/>
            <person name="Chowdhury L.M."/>
            <person name="Lal K."/>
            <person name="Jena J.K."/>
        </authorList>
    </citation>
    <scope>NUCLEOTIDE SEQUENCE [LARGE SCALE GENOMIC DNA]</scope>
    <source>
        <strain evidence="2">CM1030</strain>
        <tissue evidence="2">Blood</tissue>
    </source>
</reference>
<feature type="non-terminal residue" evidence="2">
    <location>
        <position position="51"/>
    </location>
</feature>
<feature type="non-terminal residue" evidence="2">
    <location>
        <position position="1"/>
    </location>
</feature>
<gene>
    <name evidence="2" type="ORF">M9458_022420</name>
</gene>
<dbReference type="AlphaFoldDB" id="A0ABD0Q9W2"/>
<organism evidence="2 3">
    <name type="scientific">Cirrhinus mrigala</name>
    <name type="common">Mrigala</name>
    <dbReference type="NCBI Taxonomy" id="683832"/>
    <lineage>
        <taxon>Eukaryota</taxon>
        <taxon>Metazoa</taxon>
        <taxon>Chordata</taxon>
        <taxon>Craniata</taxon>
        <taxon>Vertebrata</taxon>
        <taxon>Euteleostomi</taxon>
        <taxon>Actinopterygii</taxon>
        <taxon>Neopterygii</taxon>
        <taxon>Teleostei</taxon>
        <taxon>Ostariophysi</taxon>
        <taxon>Cypriniformes</taxon>
        <taxon>Cyprinidae</taxon>
        <taxon>Labeoninae</taxon>
        <taxon>Labeonini</taxon>
        <taxon>Cirrhinus</taxon>
    </lineage>
</organism>
<protein>
    <recommendedName>
        <fullName evidence="1">SNTX thioredoxin-like domain-containing protein</fullName>
    </recommendedName>
</protein>
<proteinExistence type="predicted"/>
<accession>A0ABD0Q9W2</accession>